<name>A0A2W7P8H3_9RHOB</name>
<keyword evidence="22" id="KW-1185">Reference proteome</keyword>
<keyword evidence="18" id="KW-0732">Signal</keyword>
<evidence type="ECO:0000256" key="7">
    <source>
        <dbReference type="ARBA" id="ARBA00022967"/>
    </source>
</evidence>
<dbReference type="SUPFAM" id="SSF49503">
    <property type="entry name" value="Cupredoxins"/>
    <property type="match status" value="1"/>
</dbReference>
<keyword evidence="3 14" id="KW-0813">Transport</keyword>
<evidence type="ECO:0000256" key="13">
    <source>
        <dbReference type="ARBA" id="ARBA00047816"/>
    </source>
</evidence>
<dbReference type="GO" id="GO:0004129">
    <property type="term" value="F:cytochrome-c oxidase activity"/>
    <property type="evidence" value="ECO:0007669"/>
    <property type="project" value="UniProtKB-EC"/>
</dbReference>
<evidence type="ECO:0000256" key="2">
    <source>
        <dbReference type="ARBA" id="ARBA00007866"/>
    </source>
</evidence>
<evidence type="ECO:0000256" key="17">
    <source>
        <dbReference type="SAM" id="Phobius"/>
    </source>
</evidence>
<keyword evidence="10 15" id="KW-0186">Copper</keyword>
<dbReference type="Proteomes" id="UP000248916">
    <property type="component" value="Unassembled WGS sequence"/>
</dbReference>
<organism evidence="21 22">
    <name type="scientific">Palleronia aestuarii</name>
    <dbReference type="NCBI Taxonomy" id="568105"/>
    <lineage>
        <taxon>Bacteria</taxon>
        <taxon>Pseudomonadati</taxon>
        <taxon>Pseudomonadota</taxon>
        <taxon>Alphaproteobacteria</taxon>
        <taxon>Rhodobacterales</taxon>
        <taxon>Roseobacteraceae</taxon>
        <taxon>Palleronia</taxon>
    </lineage>
</organism>
<dbReference type="GO" id="GO:0016491">
    <property type="term" value="F:oxidoreductase activity"/>
    <property type="evidence" value="ECO:0007669"/>
    <property type="project" value="InterPro"/>
</dbReference>
<dbReference type="InterPro" id="IPR011759">
    <property type="entry name" value="Cyt_c_oxidase_su2_TM_dom"/>
</dbReference>
<keyword evidence="6 15" id="KW-0479">Metal-binding</keyword>
<proteinExistence type="inferred from homology"/>
<dbReference type="Gene3D" id="2.60.40.420">
    <property type="entry name" value="Cupredoxins - blue copper proteins"/>
    <property type="match status" value="1"/>
</dbReference>
<evidence type="ECO:0000256" key="11">
    <source>
        <dbReference type="ARBA" id="ARBA00023136"/>
    </source>
</evidence>
<feature type="region of interest" description="Disordered" evidence="16">
    <location>
        <begin position="286"/>
        <end position="397"/>
    </location>
</feature>
<feature type="domain" description="Cytochrome oxidase subunit II transmembrane region profile" evidence="20">
    <location>
        <begin position="32"/>
        <end position="127"/>
    </location>
</feature>
<dbReference type="InterPro" id="IPR014222">
    <property type="entry name" value="Cyt_c_oxidase_su2"/>
</dbReference>
<dbReference type="InterPro" id="IPR036257">
    <property type="entry name" value="Cyt_c_oxidase_su2_TM_sf"/>
</dbReference>
<evidence type="ECO:0000259" key="19">
    <source>
        <dbReference type="PROSITE" id="PS50857"/>
    </source>
</evidence>
<comment type="similarity">
    <text evidence="2 14">Belongs to the cytochrome c oxidase subunit 2 family.</text>
</comment>
<dbReference type="InterPro" id="IPR008972">
    <property type="entry name" value="Cupredoxin"/>
</dbReference>
<comment type="cofactor">
    <cofactor evidence="15">
        <name>Cu cation</name>
        <dbReference type="ChEBI" id="CHEBI:23378"/>
    </cofactor>
    <text evidence="15">Binds a copper A center.</text>
</comment>
<dbReference type="PANTHER" id="PTHR22888">
    <property type="entry name" value="CYTOCHROME C OXIDASE, SUBUNIT II"/>
    <property type="match status" value="1"/>
</dbReference>
<dbReference type="PROSITE" id="PS00078">
    <property type="entry name" value="COX2"/>
    <property type="match status" value="1"/>
</dbReference>
<comment type="subcellular location">
    <subcellularLocation>
        <location evidence="14">Cell membrane</location>
        <topology evidence="14">Multi-pass membrane protein</topology>
    </subcellularLocation>
    <subcellularLocation>
        <location evidence="1">Membrane</location>
        <topology evidence="1">Multi-pass membrane protein</topology>
    </subcellularLocation>
</comment>
<dbReference type="InterPro" id="IPR002429">
    <property type="entry name" value="CcO_II-like_C"/>
</dbReference>
<feature type="compositionally biased region" description="Low complexity" evidence="16">
    <location>
        <begin position="298"/>
        <end position="309"/>
    </location>
</feature>
<dbReference type="PROSITE" id="PS50857">
    <property type="entry name" value="COX2_CUA"/>
    <property type="match status" value="1"/>
</dbReference>
<keyword evidence="9 17" id="KW-1133">Transmembrane helix</keyword>
<dbReference type="NCBIfam" id="TIGR02866">
    <property type="entry name" value="CoxB"/>
    <property type="match status" value="1"/>
</dbReference>
<evidence type="ECO:0000256" key="4">
    <source>
        <dbReference type="ARBA" id="ARBA00022660"/>
    </source>
</evidence>
<evidence type="ECO:0000256" key="5">
    <source>
        <dbReference type="ARBA" id="ARBA00022692"/>
    </source>
</evidence>
<dbReference type="GO" id="GO:0005507">
    <property type="term" value="F:copper ion binding"/>
    <property type="evidence" value="ECO:0007669"/>
    <property type="project" value="InterPro"/>
</dbReference>
<dbReference type="GO" id="GO:0005886">
    <property type="term" value="C:plasma membrane"/>
    <property type="evidence" value="ECO:0007669"/>
    <property type="project" value="UniProtKB-SubCell"/>
</dbReference>
<keyword evidence="7" id="KW-1278">Translocase</keyword>
<evidence type="ECO:0000256" key="18">
    <source>
        <dbReference type="SAM" id="SignalP"/>
    </source>
</evidence>
<dbReference type="PANTHER" id="PTHR22888:SF9">
    <property type="entry name" value="CYTOCHROME C OXIDASE SUBUNIT 2"/>
    <property type="match status" value="1"/>
</dbReference>
<evidence type="ECO:0000313" key="21">
    <source>
        <dbReference type="EMBL" id="PZX19692.1"/>
    </source>
</evidence>
<keyword evidence="11 17" id="KW-0472">Membrane</keyword>
<feature type="compositionally biased region" description="Acidic residues" evidence="16">
    <location>
        <begin position="310"/>
        <end position="323"/>
    </location>
</feature>
<comment type="caution">
    <text evidence="21">The sequence shown here is derived from an EMBL/GenBank/DDBJ whole genome shotgun (WGS) entry which is preliminary data.</text>
</comment>
<evidence type="ECO:0000259" key="20">
    <source>
        <dbReference type="PROSITE" id="PS50999"/>
    </source>
</evidence>
<evidence type="ECO:0000256" key="14">
    <source>
        <dbReference type="RuleBase" id="RU000456"/>
    </source>
</evidence>
<dbReference type="InterPro" id="IPR001505">
    <property type="entry name" value="Copper_CuA"/>
</dbReference>
<protein>
    <recommendedName>
        <fullName evidence="15">Cytochrome c oxidase subunit 2</fullName>
        <ecNumber evidence="15">7.1.1.9</ecNumber>
    </recommendedName>
</protein>
<feature type="signal peptide" evidence="18">
    <location>
        <begin position="1"/>
        <end position="20"/>
    </location>
</feature>
<evidence type="ECO:0000256" key="3">
    <source>
        <dbReference type="ARBA" id="ARBA00022448"/>
    </source>
</evidence>
<keyword evidence="4 14" id="KW-0679">Respiratory chain</keyword>
<dbReference type="Gene3D" id="1.10.287.90">
    <property type="match status" value="1"/>
</dbReference>
<comment type="function">
    <text evidence="12 15">Subunits I and II form the functional core of the enzyme complex. Electrons originating in cytochrome c are transferred via heme a and Cu(A) to the binuclear center formed by heme a3 and Cu(B).</text>
</comment>
<dbReference type="SUPFAM" id="SSF81464">
    <property type="entry name" value="Cytochrome c oxidase subunit II-like, transmembrane region"/>
    <property type="match status" value="1"/>
</dbReference>
<dbReference type="InterPro" id="IPR045187">
    <property type="entry name" value="CcO_II"/>
</dbReference>
<keyword evidence="5 14" id="KW-0812">Transmembrane</keyword>
<evidence type="ECO:0000256" key="15">
    <source>
        <dbReference type="RuleBase" id="RU004024"/>
    </source>
</evidence>
<dbReference type="Pfam" id="PF00116">
    <property type="entry name" value="COX2"/>
    <property type="match status" value="1"/>
</dbReference>
<evidence type="ECO:0000256" key="10">
    <source>
        <dbReference type="ARBA" id="ARBA00023008"/>
    </source>
</evidence>
<gene>
    <name evidence="21" type="ORF">LX81_00149</name>
</gene>
<reference evidence="21 22" key="1">
    <citation type="submission" date="2018-06" db="EMBL/GenBank/DDBJ databases">
        <title>Genomic Encyclopedia of Archaeal and Bacterial Type Strains, Phase II (KMG-II): from individual species to whole genera.</title>
        <authorList>
            <person name="Goeker M."/>
        </authorList>
    </citation>
    <scope>NUCLEOTIDE SEQUENCE [LARGE SCALE GENOMIC DNA]</scope>
    <source>
        <strain evidence="21 22">DSM 22009</strain>
    </source>
</reference>
<feature type="transmembrane region" description="Helical" evidence="17">
    <location>
        <begin position="99"/>
        <end position="121"/>
    </location>
</feature>
<comment type="catalytic activity">
    <reaction evidence="13 15">
        <text>4 Fe(II)-[cytochrome c] + O2 + 8 H(+)(in) = 4 Fe(III)-[cytochrome c] + 2 H2O + 4 H(+)(out)</text>
        <dbReference type="Rhea" id="RHEA:11436"/>
        <dbReference type="Rhea" id="RHEA-COMP:10350"/>
        <dbReference type="Rhea" id="RHEA-COMP:14399"/>
        <dbReference type="ChEBI" id="CHEBI:15377"/>
        <dbReference type="ChEBI" id="CHEBI:15378"/>
        <dbReference type="ChEBI" id="CHEBI:15379"/>
        <dbReference type="ChEBI" id="CHEBI:29033"/>
        <dbReference type="ChEBI" id="CHEBI:29034"/>
        <dbReference type="EC" id="7.1.1.9"/>
    </reaction>
</comment>
<sequence>MRHPFLLTAAAILSAGAVQAQDALDGLPIIGKPEHGGIGFQPAVTGIADDVHWLDGMVLVIITVITLFVVALLAYVAVRFNSKRGHEPKSFTHNTPVEIAWTLIPIVILVFIGAFSLPILFNQQEIPEGEVTIKATGYQWYWGYEYVDHDFAFDSYMIGSPATGGDNRLNDEVRMQLQEAGYTEDEFKLATDTAMVVPVDTVVVLQVTGADVIHSWTIPAFGVKQDAVPGRLAELWFEADEEGVYFGQCSELCGIAHAFMPITVKVVSQDAYEAWLDGAIEEYGGTPRDASMAQQADGSEGAVAASTEETAVETEDTPIEMESEAASTNEGPENSAQEEYLTGDENAPAPESEGDGDAAMQDDASEDSAGAQGESDASERAPAAVLVDEGAEDAAQQ</sequence>
<evidence type="ECO:0000256" key="9">
    <source>
        <dbReference type="ARBA" id="ARBA00022989"/>
    </source>
</evidence>
<accession>A0A2W7P8H3</accession>
<dbReference type="PROSITE" id="PS50999">
    <property type="entry name" value="COX2_TM"/>
    <property type="match status" value="1"/>
</dbReference>
<evidence type="ECO:0000256" key="6">
    <source>
        <dbReference type="ARBA" id="ARBA00022723"/>
    </source>
</evidence>
<dbReference type="EMBL" id="QKZL01000001">
    <property type="protein sequence ID" value="PZX19692.1"/>
    <property type="molecule type" value="Genomic_DNA"/>
</dbReference>
<dbReference type="AlphaFoldDB" id="A0A2W7P8H3"/>
<evidence type="ECO:0000256" key="8">
    <source>
        <dbReference type="ARBA" id="ARBA00022982"/>
    </source>
</evidence>
<feature type="transmembrane region" description="Helical" evidence="17">
    <location>
        <begin position="57"/>
        <end position="78"/>
    </location>
</feature>
<dbReference type="GO" id="GO:0042773">
    <property type="term" value="P:ATP synthesis coupled electron transport"/>
    <property type="evidence" value="ECO:0007669"/>
    <property type="project" value="TreeGrafter"/>
</dbReference>
<evidence type="ECO:0000256" key="1">
    <source>
        <dbReference type="ARBA" id="ARBA00004141"/>
    </source>
</evidence>
<evidence type="ECO:0000256" key="12">
    <source>
        <dbReference type="ARBA" id="ARBA00024688"/>
    </source>
</evidence>
<dbReference type="EC" id="7.1.1.9" evidence="15"/>
<dbReference type="PRINTS" id="PR01166">
    <property type="entry name" value="CYCOXIDASEII"/>
</dbReference>
<feature type="compositionally biased region" description="Polar residues" evidence="16">
    <location>
        <begin position="325"/>
        <end position="337"/>
    </location>
</feature>
<evidence type="ECO:0000256" key="16">
    <source>
        <dbReference type="SAM" id="MobiDB-lite"/>
    </source>
</evidence>
<evidence type="ECO:0000313" key="22">
    <source>
        <dbReference type="Proteomes" id="UP000248916"/>
    </source>
</evidence>
<feature type="chain" id="PRO_5016174710" description="Cytochrome c oxidase subunit 2" evidence="18">
    <location>
        <begin position="21"/>
        <end position="397"/>
    </location>
</feature>
<dbReference type="Pfam" id="PF02790">
    <property type="entry name" value="COX2_TM"/>
    <property type="match status" value="1"/>
</dbReference>
<feature type="domain" description="Cytochrome oxidase subunit II copper A binding" evidence="19">
    <location>
        <begin position="128"/>
        <end position="278"/>
    </location>
</feature>
<keyword evidence="8 14" id="KW-0249">Electron transport</keyword>